<dbReference type="InterPro" id="IPR001387">
    <property type="entry name" value="Cro/C1-type_HTH"/>
</dbReference>
<dbReference type="EMBL" id="SZZH01000004">
    <property type="protein sequence ID" value="TKV57746.1"/>
    <property type="molecule type" value="Genomic_DNA"/>
</dbReference>
<feature type="domain" description="HTH cro/C1-type" evidence="3">
    <location>
        <begin position="45"/>
        <end position="99"/>
    </location>
</feature>
<dbReference type="PANTHER" id="PTHR46797:SF1">
    <property type="entry name" value="METHYLPHOSPHONATE SYNTHASE"/>
    <property type="match status" value="1"/>
</dbReference>
<dbReference type="InterPro" id="IPR010982">
    <property type="entry name" value="Lambda_DNA-bd_dom_sf"/>
</dbReference>
<dbReference type="AlphaFoldDB" id="A0A4U6QCU3"/>
<dbReference type="Pfam" id="PF13560">
    <property type="entry name" value="HTH_31"/>
    <property type="match status" value="1"/>
</dbReference>
<dbReference type="PANTHER" id="PTHR46797">
    <property type="entry name" value="HTH-TYPE TRANSCRIPTIONAL REGULATOR"/>
    <property type="match status" value="1"/>
</dbReference>
<name>A0A4U6QCU3_9ACTN</name>
<dbReference type="Pfam" id="PF07883">
    <property type="entry name" value="Cupin_2"/>
    <property type="match status" value="1"/>
</dbReference>
<dbReference type="InterPro" id="IPR013096">
    <property type="entry name" value="Cupin_2"/>
</dbReference>
<dbReference type="Gene3D" id="1.10.260.40">
    <property type="entry name" value="lambda repressor-like DNA-binding domains"/>
    <property type="match status" value="1"/>
</dbReference>
<organism evidence="4 5">
    <name type="scientific">Nakamurella flava</name>
    <dbReference type="NCBI Taxonomy" id="2576308"/>
    <lineage>
        <taxon>Bacteria</taxon>
        <taxon>Bacillati</taxon>
        <taxon>Actinomycetota</taxon>
        <taxon>Actinomycetes</taxon>
        <taxon>Nakamurellales</taxon>
        <taxon>Nakamurellaceae</taxon>
        <taxon>Nakamurella</taxon>
    </lineage>
</organism>
<dbReference type="GO" id="GO:0005829">
    <property type="term" value="C:cytosol"/>
    <property type="evidence" value="ECO:0007669"/>
    <property type="project" value="TreeGrafter"/>
</dbReference>
<dbReference type="InterPro" id="IPR011051">
    <property type="entry name" value="RmlC_Cupin_sf"/>
</dbReference>
<evidence type="ECO:0000313" key="5">
    <source>
        <dbReference type="Proteomes" id="UP000306985"/>
    </source>
</evidence>
<gene>
    <name evidence="4" type="ORF">FDO65_16520</name>
</gene>
<dbReference type="OrthoDB" id="9805356at2"/>
<accession>A0A4U6QCU3</accession>
<evidence type="ECO:0000259" key="3">
    <source>
        <dbReference type="PROSITE" id="PS50943"/>
    </source>
</evidence>
<dbReference type="Gene3D" id="2.60.120.10">
    <property type="entry name" value="Jelly Rolls"/>
    <property type="match status" value="1"/>
</dbReference>
<dbReference type="InterPro" id="IPR050807">
    <property type="entry name" value="TransReg_Diox_bact_type"/>
</dbReference>
<sequence length="226" mass="24311">MTVEDLARDESGAEAVGTGSPAREIRREPSGPREGDLERSIAAQVRFYRSAAGLSVADMAERVGISKAMLSKIENAQTSCSLTTLARLAAGLEVPVTALFRGIDAEREAVFVPAGHGARIVRRGSRQGHLYELLGALRGPHKRMEAVLVTLTEASEVFPLFQHPGTELLFMLEGRMIYGHGETRYTLQPGDALQFDGEGPHGPEELSEVPVRFLSVTAYGDAPASP</sequence>
<dbReference type="CDD" id="cd02209">
    <property type="entry name" value="cupin_XRE_C"/>
    <property type="match status" value="1"/>
</dbReference>
<evidence type="ECO:0000313" key="4">
    <source>
        <dbReference type="EMBL" id="TKV57746.1"/>
    </source>
</evidence>
<dbReference type="SUPFAM" id="SSF51182">
    <property type="entry name" value="RmlC-like cupins"/>
    <property type="match status" value="1"/>
</dbReference>
<proteinExistence type="predicted"/>
<evidence type="ECO:0000256" key="1">
    <source>
        <dbReference type="ARBA" id="ARBA00023125"/>
    </source>
</evidence>
<dbReference type="PROSITE" id="PS50943">
    <property type="entry name" value="HTH_CROC1"/>
    <property type="match status" value="1"/>
</dbReference>
<dbReference type="SUPFAM" id="SSF47413">
    <property type="entry name" value="lambda repressor-like DNA-binding domains"/>
    <property type="match status" value="1"/>
</dbReference>
<dbReference type="InterPro" id="IPR014710">
    <property type="entry name" value="RmlC-like_jellyroll"/>
</dbReference>
<dbReference type="CDD" id="cd00093">
    <property type="entry name" value="HTH_XRE"/>
    <property type="match status" value="1"/>
</dbReference>
<dbReference type="SMART" id="SM00530">
    <property type="entry name" value="HTH_XRE"/>
    <property type="match status" value="1"/>
</dbReference>
<keyword evidence="1" id="KW-0238">DNA-binding</keyword>
<evidence type="ECO:0000256" key="2">
    <source>
        <dbReference type="SAM" id="MobiDB-lite"/>
    </source>
</evidence>
<dbReference type="GO" id="GO:0003700">
    <property type="term" value="F:DNA-binding transcription factor activity"/>
    <property type="evidence" value="ECO:0007669"/>
    <property type="project" value="TreeGrafter"/>
</dbReference>
<reference evidence="4 5" key="1">
    <citation type="submission" date="2019-05" db="EMBL/GenBank/DDBJ databases">
        <title>Nakamurella sp. N5BH11, whole genome shotgun sequence.</title>
        <authorList>
            <person name="Tuo L."/>
        </authorList>
    </citation>
    <scope>NUCLEOTIDE SEQUENCE [LARGE SCALE GENOMIC DNA]</scope>
    <source>
        <strain evidence="4 5">N5BH11</strain>
    </source>
</reference>
<dbReference type="GO" id="GO:0003677">
    <property type="term" value="F:DNA binding"/>
    <property type="evidence" value="ECO:0007669"/>
    <property type="project" value="UniProtKB-KW"/>
</dbReference>
<comment type="caution">
    <text evidence="4">The sequence shown here is derived from an EMBL/GenBank/DDBJ whole genome shotgun (WGS) entry which is preliminary data.</text>
</comment>
<dbReference type="Proteomes" id="UP000306985">
    <property type="component" value="Unassembled WGS sequence"/>
</dbReference>
<protein>
    <submittedName>
        <fullName evidence="4">Helix-turn-helix domain-containing protein</fullName>
    </submittedName>
</protein>
<feature type="compositionally biased region" description="Basic and acidic residues" evidence="2">
    <location>
        <begin position="23"/>
        <end position="36"/>
    </location>
</feature>
<feature type="region of interest" description="Disordered" evidence="2">
    <location>
        <begin position="1"/>
        <end position="36"/>
    </location>
</feature>
<keyword evidence="5" id="KW-1185">Reference proteome</keyword>
<feature type="compositionally biased region" description="Basic and acidic residues" evidence="2">
    <location>
        <begin position="1"/>
        <end position="11"/>
    </location>
</feature>
<dbReference type="RefSeq" id="WP_137450830.1">
    <property type="nucleotide sequence ID" value="NZ_SZZH01000004.1"/>
</dbReference>